<dbReference type="CDD" id="cd15482">
    <property type="entry name" value="Sialidase_non-viral"/>
    <property type="match status" value="1"/>
</dbReference>
<accession>A0A932A878</accession>
<evidence type="ECO:0000259" key="3">
    <source>
        <dbReference type="Pfam" id="PF15902"/>
    </source>
</evidence>
<feature type="domain" description="Sortilin N-terminal" evidence="3">
    <location>
        <begin position="293"/>
        <end position="397"/>
    </location>
</feature>
<name>A0A932A878_9BACT</name>
<gene>
    <name evidence="4" type="ORF">HYX28_07015</name>
</gene>
<dbReference type="Gene3D" id="2.130.10.10">
    <property type="entry name" value="YVTN repeat-like/Quinoprotein amine dehydrogenase"/>
    <property type="match status" value="4"/>
</dbReference>
<sequence>MESLSRRLQSWQAAALFFLVVALLSLPALAQTAADWRPIGPDGGDVRSLTYDPLNPDRVYLGTSAGRLFLSTDAGASWTRFASLGGHDFVLDNMVIDPVSGTMYVGAWSVEDNNAGDVFRSKDGGKTWQILKDVHGKSIRALALSASNPKVLAIGALDGVFRSEDGGETWQRISPVNHAEIKNIESVAIDPKDPDVIYSGTWHLPWKTADGGKTWQHIKQGVIDDSDVFSIIISRSDPQVVYISACSGIYKSENAGGLFRKAQGIPFSARRTRVLQQDPNRADTVYAGTTEGLWRTEDAGKSWRRITAANLIVNDVMIDPRDSRRVTIATDRSGVLASRDAGATFLATNRGFAHRQVAAVLADRHDSNTVYAGLINDKEYGGVFVSHDEGGNWSQISFGLGGRDVFALRQTDKDKVLAGTNSGIFLFDPKTARWEGINTVVLERTVTTSKKVKVPAKGKQKATVKVVPETKTTREVTEFKARVNDLEVTPEKWYAATSSGLLWTADEGRTWHGGDVAGERDILNVGVSPAAGAHMIAAAGLTKLMVSLDGGITWYAAKLPNFVQPITGTTIDGSGNIWITTRVGSFRSTDAGDTWHHESGPTGNFSTVAYDAEGGRILAIDRKGGVFQATPADMRWRRIGEAGWMLRGLSASRGRLFAATAFDGVVAQPTSAASRASKNAGNGNVR</sequence>
<dbReference type="EMBL" id="JACPNR010000009">
    <property type="protein sequence ID" value="MBI2678516.1"/>
    <property type="molecule type" value="Genomic_DNA"/>
</dbReference>
<comment type="caution">
    <text evidence="4">The sequence shown here is derived from an EMBL/GenBank/DDBJ whole genome shotgun (WGS) entry which is preliminary data.</text>
</comment>
<dbReference type="InterPro" id="IPR031778">
    <property type="entry name" value="Sortilin_N"/>
</dbReference>
<keyword evidence="2" id="KW-0732">Signal</keyword>
<dbReference type="Pfam" id="PF15902">
    <property type="entry name" value="Sortilin-Vps10"/>
    <property type="match status" value="1"/>
</dbReference>
<dbReference type="AlphaFoldDB" id="A0A932A878"/>
<dbReference type="PANTHER" id="PTHR43739:SF5">
    <property type="entry name" value="EXO-ALPHA-SIALIDASE"/>
    <property type="match status" value="1"/>
</dbReference>
<feature type="chain" id="PRO_5037116255" evidence="2">
    <location>
        <begin position="31"/>
        <end position="686"/>
    </location>
</feature>
<evidence type="ECO:0000256" key="2">
    <source>
        <dbReference type="SAM" id="SignalP"/>
    </source>
</evidence>
<dbReference type="PANTHER" id="PTHR43739">
    <property type="entry name" value="XYLOGLUCANASE (EUROFUNG)"/>
    <property type="match status" value="1"/>
</dbReference>
<dbReference type="SUPFAM" id="SSF110296">
    <property type="entry name" value="Oligoxyloglucan reducing end-specific cellobiohydrolase"/>
    <property type="match status" value="4"/>
</dbReference>
<protein>
    <submittedName>
        <fullName evidence="4">Transcriptional regulator</fullName>
    </submittedName>
</protein>
<dbReference type="GO" id="GO:0010411">
    <property type="term" value="P:xyloglucan metabolic process"/>
    <property type="evidence" value="ECO:0007669"/>
    <property type="project" value="TreeGrafter"/>
</dbReference>
<organism evidence="4 5">
    <name type="scientific">Candidatus Korobacter versatilis</name>
    <dbReference type="NCBI Taxonomy" id="658062"/>
    <lineage>
        <taxon>Bacteria</taxon>
        <taxon>Pseudomonadati</taxon>
        <taxon>Acidobacteriota</taxon>
        <taxon>Terriglobia</taxon>
        <taxon>Terriglobales</taxon>
        <taxon>Candidatus Korobacteraceae</taxon>
        <taxon>Candidatus Korobacter</taxon>
    </lineage>
</organism>
<feature type="signal peptide" evidence="2">
    <location>
        <begin position="1"/>
        <end position="30"/>
    </location>
</feature>
<keyword evidence="1" id="KW-0677">Repeat</keyword>
<reference evidence="4" key="1">
    <citation type="submission" date="2020-07" db="EMBL/GenBank/DDBJ databases">
        <title>Huge and variable diversity of episymbiotic CPR bacteria and DPANN archaea in groundwater ecosystems.</title>
        <authorList>
            <person name="He C.Y."/>
            <person name="Keren R."/>
            <person name="Whittaker M."/>
            <person name="Farag I.F."/>
            <person name="Doudna J."/>
            <person name="Cate J.H.D."/>
            <person name="Banfield J.F."/>
        </authorList>
    </citation>
    <scope>NUCLEOTIDE SEQUENCE</scope>
    <source>
        <strain evidence="4">NC_groundwater_580_Pr5_B-0.1um_64_19</strain>
    </source>
</reference>
<evidence type="ECO:0000256" key="1">
    <source>
        <dbReference type="ARBA" id="ARBA00022737"/>
    </source>
</evidence>
<evidence type="ECO:0000313" key="4">
    <source>
        <dbReference type="EMBL" id="MBI2678516.1"/>
    </source>
</evidence>
<dbReference type="Proteomes" id="UP000779809">
    <property type="component" value="Unassembled WGS sequence"/>
</dbReference>
<dbReference type="InterPro" id="IPR015943">
    <property type="entry name" value="WD40/YVTN_repeat-like_dom_sf"/>
</dbReference>
<proteinExistence type="predicted"/>
<evidence type="ECO:0000313" key="5">
    <source>
        <dbReference type="Proteomes" id="UP000779809"/>
    </source>
</evidence>
<dbReference type="InterPro" id="IPR052025">
    <property type="entry name" value="Xyloglucanase_GH74"/>
</dbReference>